<dbReference type="PANTHER" id="PTHR43172:SF1">
    <property type="entry name" value="ADENYLOSUCCINATE LYASE"/>
    <property type="match status" value="1"/>
</dbReference>
<dbReference type="UniPathway" id="UPA00074">
    <property type="reaction ID" value="UER00132"/>
</dbReference>
<evidence type="ECO:0000313" key="14">
    <source>
        <dbReference type="EMBL" id="ACM49152.1"/>
    </source>
</evidence>
<comment type="catalytic activity">
    <reaction evidence="10">
        <text>N(6)-(1,2-dicarboxyethyl)-AMP = fumarate + AMP</text>
        <dbReference type="Rhea" id="RHEA:16853"/>
        <dbReference type="ChEBI" id="CHEBI:29806"/>
        <dbReference type="ChEBI" id="CHEBI:57567"/>
        <dbReference type="ChEBI" id="CHEBI:456215"/>
        <dbReference type="EC" id="4.3.2.2"/>
    </reaction>
    <physiologicalReaction direction="left-to-right" evidence="10">
        <dbReference type="Rhea" id="RHEA:16854"/>
    </physiologicalReaction>
</comment>
<evidence type="ECO:0000313" key="15">
    <source>
        <dbReference type="Proteomes" id="UP000007307"/>
    </source>
</evidence>
<evidence type="ECO:0000256" key="2">
    <source>
        <dbReference type="ARBA" id="ARBA00004734"/>
    </source>
</evidence>
<dbReference type="SUPFAM" id="SSF48557">
    <property type="entry name" value="L-aspartase-like"/>
    <property type="match status" value="1"/>
</dbReference>
<evidence type="ECO:0000256" key="7">
    <source>
        <dbReference type="ARBA" id="ARBA00023239"/>
    </source>
</evidence>
<comment type="pathway">
    <text evidence="1 12">Purine metabolism; IMP biosynthesis via de novo pathway; 5-amino-1-(5-phospho-D-ribosyl)imidazole-4-carboxamide from 5-amino-1-(5-phospho-D-ribosyl)imidazole-4-carboxylate: step 2/2.</text>
</comment>
<dbReference type="Proteomes" id="UP000007307">
    <property type="component" value="Chromosome"/>
</dbReference>
<evidence type="ECO:0000256" key="4">
    <source>
        <dbReference type="ARBA" id="ARBA00012339"/>
    </source>
</evidence>
<dbReference type="EC" id="4.3.2.2" evidence="4 11"/>
<evidence type="ECO:0000256" key="12">
    <source>
        <dbReference type="RuleBase" id="RU361172"/>
    </source>
</evidence>
<dbReference type="GO" id="GO:0004018">
    <property type="term" value="F:N6-(1,2-dicarboxyethyl)AMP AMP-lyase (fumarate-forming) activity"/>
    <property type="evidence" value="ECO:0007669"/>
    <property type="project" value="UniProtKB-UniRule"/>
</dbReference>
<dbReference type="InterPro" id="IPR024083">
    <property type="entry name" value="Fumarase/histidase_N"/>
</dbReference>
<dbReference type="PANTHER" id="PTHR43172">
    <property type="entry name" value="ADENYLOSUCCINATE LYASE"/>
    <property type="match status" value="1"/>
</dbReference>
<feature type="domain" description="Adenylosuccinate lyase C-terminal" evidence="13">
    <location>
        <begin position="354"/>
        <end position="433"/>
    </location>
</feature>
<dbReference type="InterPro" id="IPR008948">
    <property type="entry name" value="L-Aspartase-like"/>
</dbReference>
<evidence type="ECO:0000256" key="11">
    <source>
        <dbReference type="NCBIfam" id="TIGR00928"/>
    </source>
</evidence>
<dbReference type="InterPro" id="IPR000362">
    <property type="entry name" value="Fumarate_lyase_fam"/>
</dbReference>
<dbReference type="NCBIfam" id="TIGR00928">
    <property type="entry name" value="purB"/>
    <property type="match status" value="1"/>
</dbReference>
<evidence type="ECO:0000256" key="9">
    <source>
        <dbReference type="ARBA" id="ARBA00030717"/>
    </source>
</evidence>
<dbReference type="InterPro" id="IPR019468">
    <property type="entry name" value="AdenyloSucc_lyase_C"/>
</dbReference>
<dbReference type="Pfam" id="PF00206">
    <property type="entry name" value="Lyase_1"/>
    <property type="match status" value="1"/>
</dbReference>
<name>B9KI40_ANAMF</name>
<dbReference type="Gene3D" id="1.10.40.30">
    <property type="entry name" value="Fumarase/aspartase (C-terminal domain)"/>
    <property type="match status" value="1"/>
</dbReference>
<dbReference type="InterPro" id="IPR022761">
    <property type="entry name" value="Fumarate_lyase_N"/>
</dbReference>
<dbReference type="EMBL" id="CP001079">
    <property type="protein sequence ID" value="ACM49152.1"/>
    <property type="molecule type" value="Genomic_DNA"/>
</dbReference>
<reference evidence="14 15" key="1">
    <citation type="journal article" date="2009" name="BMC Genomics">
        <title>Conservation in the face of diversity: multistrain analysis of an intracellular bacterium.</title>
        <authorList>
            <person name="Dark M.J."/>
            <person name="Herndon D.R."/>
            <person name="Kappmeyer L.S."/>
            <person name="Gonzales M.P."/>
            <person name="Nordeen E."/>
            <person name="Palmer G.H."/>
            <person name="Knowles D.P. Jr."/>
            <person name="Brayton K.A."/>
        </authorList>
    </citation>
    <scope>NUCLEOTIDE SEQUENCE [LARGE SCALE GENOMIC DNA]</scope>
    <source>
        <strain evidence="14 15">Florida</strain>
    </source>
</reference>
<evidence type="ECO:0000256" key="6">
    <source>
        <dbReference type="ARBA" id="ARBA00022755"/>
    </source>
</evidence>
<organism evidence="14 15">
    <name type="scientific">Anaplasma marginale (strain Florida)</name>
    <dbReference type="NCBI Taxonomy" id="320483"/>
    <lineage>
        <taxon>Bacteria</taxon>
        <taxon>Pseudomonadati</taxon>
        <taxon>Pseudomonadota</taxon>
        <taxon>Alphaproteobacteria</taxon>
        <taxon>Rickettsiales</taxon>
        <taxon>Anaplasmataceae</taxon>
        <taxon>Anaplasma</taxon>
    </lineage>
</organism>
<dbReference type="Pfam" id="PF10397">
    <property type="entry name" value="ADSL_C"/>
    <property type="match status" value="1"/>
</dbReference>
<dbReference type="InterPro" id="IPR020557">
    <property type="entry name" value="Fumarate_lyase_CS"/>
</dbReference>
<dbReference type="CDD" id="cd01360">
    <property type="entry name" value="Adenylsuccinate_lyase_1"/>
    <property type="match status" value="1"/>
</dbReference>
<dbReference type="PROSITE" id="PS00163">
    <property type="entry name" value="FUMARATE_LYASES"/>
    <property type="match status" value="1"/>
</dbReference>
<dbReference type="AlphaFoldDB" id="B9KI40"/>
<comment type="catalytic activity">
    <reaction evidence="8">
        <text>(2S)-2-[5-amino-1-(5-phospho-beta-D-ribosyl)imidazole-4-carboxamido]succinate = 5-amino-1-(5-phospho-beta-D-ribosyl)imidazole-4-carboxamide + fumarate</text>
        <dbReference type="Rhea" id="RHEA:23920"/>
        <dbReference type="ChEBI" id="CHEBI:29806"/>
        <dbReference type="ChEBI" id="CHEBI:58443"/>
        <dbReference type="ChEBI" id="CHEBI:58475"/>
        <dbReference type="EC" id="4.3.2.2"/>
    </reaction>
    <physiologicalReaction direction="left-to-right" evidence="8">
        <dbReference type="Rhea" id="RHEA:23921"/>
    </physiologicalReaction>
</comment>
<dbReference type="Gene3D" id="1.10.275.10">
    <property type="entry name" value="Fumarase/aspartase (N-terminal domain)"/>
    <property type="match status" value="1"/>
</dbReference>
<evidence type="ECO:0000256" key="8">
    <source>
        <dbReference type="ARBA" id="ARBA00024477"/>
    </source>
</evidence>
<dbReference type="eggNOG" id="COG0015">
    <property type="taxonomic scope" value="Bacteria"/>
</dbReference>
<keyword evidence="7 12" id="KW-0456">Lyase</keyword>
<protein>
    <recommendedName>
        <fullName evidence="5 11">Adenylosuccinate lyase</fullName>
        <shortName evidence="12">ASL</shortName>
        <ecNumber evidence="4 11">4.3.2.2</ecNumber>
    </recommendedName>
    <alternativeName>
        <fullName evidence="9 12">Adenylosuccinase</fullName>
    </alternativeName>
</protein>
<evidence type="ECO:0000256" key="5">
    <source>
        <dbReference type="ARBA" id="ARBA00017058"/>
    </source>
</evidence>
<dbReference type="GO" id="GO:0044208">
    <property type="term" value="P:'de novo' AMP biosynthetic process"/>
    <property type="evidence" value="ECO:0007669"/>
    <property type="project" value="UniProtKB-UniPathway"/>
</dbReference>
<evidence type="ECO:0000259" key="13">
    <source>
        <dbReference type="SMART" id="SM00998"/>
    </source>
</evidence>
<dbReference type="Gene3D" id="1.20.200.10">
    <property type="entry name" value="Fumarase/aspartase (Central domain)"/>
    <property type="match status" value="1"/>
</dbReference>
<sequence>MGPGVIERYSLPEMVTIWEEKTKYEIWMAIEVLACEAQVKLGVVPQHVLDGLRNFGGNFNVSRIQAIEAEVKHDVIAFLSYIAESSNTDIRYLHYGMTSSDVLDTCLSLRLKRSCDILLKNIEEVMRALEARSKETKYLLCVGRSHGVHAEPITFGLKLARFYAEFARNYQRLVSAQQEISVCKISGAMGNFAHLDPYVEEHVAQALGLVPETIASQVVPRDRYAVLFAIFGVIASSIERVATELRHLQQTEVLEVAEPFTSGQKGSSAMPHKKNPILGENLTGLSRMVRSYVIPAMENVALWHERDISHSSVERFIAPDACITLNFALVRLAGVLRDMKIDEERVKANLNSSRGVLLSQRVLLALVDAGMSRESAYKVVQDSAMDALNSGSDFINNVKAHKLLGKISPDVLDALSDLDYYTKHVDFIFSKTFKEHEA</sequence>
<dbReference type="PRINTS" id="PR00145">
    <property type="entry name" value="ARGSUCLYASE"/>
</dbReference>
<keyword evidence="15" id="KW-1185">Reference proteome</keyword>
<accession>B9KI40</accession>
<evidence type="ECO:0000256" key="1">
    <source>
        <dbReference type="ARBA" id="ARBA00004706"/>
    </source>
</evidence>
<dbReference type="SMART" id="SM00998">
    <property type="entry name" value="ADSL_C"/>
    <property type="match status" value="1"/>
</dbReference>
<dbReference type="STRING" id="320483.AMF_279"/>
<dbReference type="GO" id="GO:0005829">
    <property type="term" value="C:cytosol"/>
    <property type="evidence" value="ECO:0007669"/>
    <property type="project" value="TreeGrafter"/>
</dbReference>
<evidence type="ECO:0000256" key="10">
    <source>
        <dbReference type="ARBA" id="ARBA00049115"/>
    </source>
</evidence>
<keyword evidence="6 12" id="KW-0658">Purine biosynthesis</keyword>
<dbReference type="KEGG" id="amf:AMF_279"/>
<gene>
    <name evidence="14" type="primary">purB</name>
    <name evidence="14" type="ordered locus">AMF_279</name>
</gene>
<proteinExistence type="inferred from homology"/>
<comment type="pathway">
    <text evidence="2 12">Purine metabolism; AMP biosynthesis via de novo pathway; AMP from IMP: step 2/2.</text>
</comment>
<dbReference type="UniPathway" id="UPA00075">
    <property type="reaction ID" value="UER00336"/>
</dbReference>
<dbReference type="InterPro" id="IPR004769">
    <property type="entry name" value="Pur_lyase"/>
</dbReference>
<comment type="similarity">
    <text evidence="3 12">Belongs to the lyase 1 family. Adenylosuccinate lyase subfamily.</text>
</comment>
<dbReference type="FunFam" id="1.20.200.10:FF:000008">
    <property type="entry name" value="Adenylosuccinate lyase"/>
    <property type="match status" value="1"/>
</dbReference>
<dbReference type="GO" id="GO:0070626">
    <property type="term" value="F:(S)-2-(5-amino-1-(5-phospho-D-ribosyl)imidazole-4-carboxamido) succinate lyase (fumarate-forming) activity"/>
    <property type="evidence" value="ECO:0007669"/>
    <property type="project" value="TreeGrafter"/>
</dbReference>
<evidence type="ECO:0000256" key="3">
    <source>
        <dbReference type="ARBA" id="ARBA00008273"/>
    </source>
</evidence>
<dbReference type="PRINTS" id="PR00149">
    <property type="entry name" value="FUMRATELYASE"/>
</dbReference>
<dbReference type="GO" id="GO:0006189">
    <property type="term" value="P:'de novo' IMP biosynthetic process"/>
    <property type="evidence" value="ECO:0007669"/>
    <property type="project" value="UniProtKB-UniPathway"/>
</dbReference>
<dbReference type="HOGENOM" id="CLU_030949_0_1_5"/>